<keyword evidence="6" id="KW-0408">Iron</keyword>
<evidence type="ECO:0000256" key="2">
    <source>
        <dbReference type="ARBA" id="ARBA00007825"/>
    </source>
</evidence>
<geneLocation type="plasmid" evidence="8 9">
    <name>pOSC7112.02</name>
</geneLocation>
<keyword evidence="5 8" id="KW-0560">Oxidoreductase</keyword>
<evidence type="ECO:0000256" key="1">
    <source>
        <dbReference type="ARBA" id="ARBA00001965"/>
    </source>
</evidence>
<dbReference type="PROSITE" id="PS00083">
    <property type="entry name" value="INTRADIOL_DIOXYGENAS"/>
    <property type="match status" value="1"/>
</dbReference>
<keyword evidence="3" id="KW-0479">Metal-binding</keyword>
<dbReference type="PATRIC" id="fig|179408.3.peg.7938"/>
<accession>K9VU63</accession>
<organism evidence="8 9">
    <name type="scientific">Phormidium nigroviride PCC 7112</name>
    <dbReference type="NCBI Taxonomy" id="179408"/>
    <lineage>
        <taxon>Bacteria</taxon>
        <taxon>Bacillati</taxon>
        <taxon>Cyanobacteriota</taxon>
        <taxon>Cyanophyceae</taxon>
        <taxon>Oscillatoriophycideae</taxon>
        <taxon>Oscillatoriales</taxon>
        <taxon>Oscillatoriaceae</taxon>
        <taxon>Phormidium</taxon>
    </lineage>
</organism>
<dbReference type="HOGENOM" id="CLU_046727_1_1_3"/>
<gene>
    <name evidence="8" type="ORF">Osc7112_6636</name>
</gene>
<sequence>MQNITLDTITEAVINHGDRGKSHPRLYEMYTSLVRHLHDFVREVNLTESELQQGRNFLNRVSHHTQEIPAGEMQALTDLLGISELVELLHDSHCGTESNLEGPLYVPNAPGRQMGDRLGIDPEGDTLFLSGSVLDLNGQPIANALIDVWQPNSKGLYDIQDPSQPLGNFRGRFKTNKSGKYMFETVVPLGYKVPSSGPCGELLGLLGRHSWRAAHIHVKVSAPEYTPLTTQIFMAGDPHLDSDTTFAVRSAIVQLQKHEAPDEFKAHNQSKPFYTTEFDFVLTPVTSAEDYKATSEQHAYTIDSK</sequence>
<evidence type="ECO:0000256" key="4">
    <source>
        <dbReference type="ARBA" id="ARBA00022964"/>
    </source>
</evidence>
<evidence type="ECO:0000256" key="3">
    <source>
        <dbReference type="ARBA" id="ARBA00022723"/>
    </source>
</evidence>
<dbReference type="RefSeq" id="WP_015179726.1">
    <property type="nucleotide sequence ID" value="NC_019730.1"/>
</dbReference>
<evidence type="ECO:0000256" key="5">
    <source>
        <dbReference type="ARBA" id="ARBA00023002"/>
    </source>
</evidence>
<keyword evidence="8" id="KW-0614">Plasmid</keyword>
<comment type="cofactor">
    <cofactor evidence="1">
        <name>Fe(3+)</name>
        <dbReference type="ChEBI" id="CHEBI:29034"/>
    </cofactor>
</comment>
<dbReference type="Gene3D" id="2.60.130.10">
    <property type="entry name" value="Aromatic compound dioxygenase"/>
    <property type="match status" value="1"/>
</dbReference>
<keyword evidence="4 8" id="KW-0223">Dioxygenase</keyword>
<dbReference type="InterPro" id="IPR050770">
    <property type="entry name" value="Intradiol_RC_Dioxygenase"/>
</dbReference>
<reference evidence="8 9" key="1">
    <citation type="submission" date="2012-05" db="EMBL/GenBank/DDBJ databases">
        <title>Finished plasmid 2 of genome of Oscillatoria sp. PCC 7112.</title>
        <authorList>
            <consortium name="US DOE Joint Genome Institute"/>
            <person name="Gugger M."/>
            <person name="Coursin T."/>
            <person name="Rippka R."/>
            <person name="Tandeau De Marsac N."/>
            <person name="Huntemann M."/>
            <person name="Wei C.-L."/>
            <person name="Han J."/>
            <person name="Detter J.C."/>
            <person name="Han C."/>
            <person name="Tapia R."/>
            <person name="Davenport K."/>
            <person name="Daligault H."/>
            <person name="Erkkila T."/>
            <person name="Gu W."/>
            <person name="Munk A.C.C."/>
            <person name="Teshima H."/>
            <person name="Xu Y."/>
            <person name="Chain P."/>
            <person name="Chen A."/>
            <person name="Krypides N."/>
            <person name="Mavromatis K."/>
            <person name="Markowitz V."/>
            <person name="Szeto E."/>
            <person name="Ivanova N."/>
            <person name="Mikhailova N."/>
            <person name="Ovchinnikova G."/>
            <person name="Pagani I."/>
            <person name="Pati A."/>
            <person name="Goodwin L."/>
            <person name="Peters L."/>
            <person name="Pitluck S."/>
            <person name="Woyke T."/>
            <person name="Kerfeld C."/>
        </authorList>
    </citation>
    <scope>NUCLEOTIDE SEQUENCE [LARGE SCALE GENOMIC DNA]</scope>
    <source>
        <strain evidence="8 9">PCC 7112</strain>
        <plasmid evidence="8 9">pOSC7112.02</plasmid>
    </source>
</reference>
<dbReference type="GO" id="GO:0018576">
    <property type="term" value="F:catechol 1,2-dioxygenase activity"/>
    <property type="evidence" value="ECO:0007669"/>
    <property type="project" value="UniProtKB-EC"/>
</dbReference>
<dbReference type="EC" id="1.13.11.1" evidence="8"/>
<proteinExistence type="inferred from homology"/>
<dbReference type="GO" id="GO:0009712">
    <property type="term" value="P:catechol-containing compound metabolic process"/>
    <property type="evidence" value="ECO:0007669"/>
    <property type="project" value="InterPro"/>
</dbReference>
<dbReference type="GO" id="GO:0008199">
    <property type="term" value="F:ferric iron binding"/>
    <property type="evidence" value="ECO:0007669"/>
    <property type="project" value="InterPro"/>
</dbReference>
<dbReference type="InterPro" id="IPR015889">
    <property type="entry name" value="Intradiol_dOase_core"/>
</dbReference>
<dbReference type="EMBL" id="CP003616">
    <property type="protein sequence ID" value="AFZ10755.1"/>
    <property type="molecule type" value="Genomic_DNA"/>
</dbReference>
<evidence type="ECO:0000313" key="8">
    <source>
        <dbReference type="EMBL" id="AFZ10755.1"/>
    </source>
</evidence>
<dbReference type="Pfam" id="PF00775">
    <property type="entry name" value="Dioxygenase_C"/>
    <property type="match status" value="1"/>
</dbReference>
<protein>
    <submittedName>
        <fullName evidence="8">Hydroxyquinol 1,2-dioxygenase</fullName>
        <ecNumber evidence="8">1.13.11.1</ecNumber>
    </submittedName>
</protein>
<dbReference type="KEGG" id="oni:Osc7112_6636"/>
<dbReference type="PANTHER" id="PTHR33711:SF7">
    <property type="entry name" value="INTRADIOL RING-CLEAVAGE DIOXYGENASES DOMAIN-CONTAINING PROTEIN-RELATED"/>
    <property type="match status" value="1"/>
</dbReference>
<dbReference type="InterPro" id="IPR007535">
    <property type="entry name" value="Catechol_dOase_N"/>
</dbReference>
<dbReference type="Pfam" id="PF04444">
    <property type="entry name" value="Dioxygenase_N"/>
    <property type="match status" value="1"/>
</dbReference>
<dbReference type="InterPro" id="IPR000627">
    <property type="entry name" value="Intradiol_dOase_C"/>
</dbReference>
<evidence type="ECO:0000259" key="7">
    <source>
        <dbReference type="PROSITE" id="PS00083"/>
    </source>
</evidence>
<comment type="similarity">
    <text evidence="2">Belongs to the intradiol ring-cleavage dioxygenase family.</text>
</comment>
<evidence type="ECO:0000313" key="9">
    <source>
        <dbReference type="Proteomes" id="UP000010478"/>
    </source>
</evidence>
<dbReference type="SUPFAM" id="SSF49482">
    <property type="entry name" value="Aromatic compound dioxygenase"/>
    <property type="match status" value="1"/>
</dbReference>
<name>K9VU63_9CYAN</name>
<keyword evidence="9" id="KW-1185">Reference proteome</keyword>
<dbReference type="AlphaFoldDB" id="K9VU63"/>
<dbReference type="PANTHER" id="PTHR33711">
    <property type="entry name" value="DIOXYGENASE, PUTATIVE (AFU_ORTHOLOGUE AFUA_2G02910)-RELATED"/>
    <property type="match status" value="1"/>
</dbReference>
<feature type="domain" description="Intradiol ring-cleavage dioxygenases" evidence="7">
    <location>
        <begin position="129"/>
        <end position="157"/>
    </location>
</feature>
<evidence type="ECO:0000256" key="6">
    <source>
        <dbReference type="ARBA" id="ARBA00023004"/>
    </source>
</evidence>
<dbReference type="Proteomes" id="UP000010478">
    <property type="component" value="Plasmid pOSC7112.02"/>
</dbReference>